<sequence>ASKHLPIDCLCHNLAFIWIHKTAEMATGLEIDHEPRKTSGGVGKLLCLHCMQVVPRYFCLECEVYLCDTCKTQHDKDRLKCKHTYVTTYSQNRIIGSDMRAPKQGDIDNPKSVKMDESIADGPVSSKKRNLSSTEEEILASSCDAPETSRTSVVMSSVRILTTKTENDVKNTTEIGCLKLLRDDLVVVTDIENKRLKCFVYSLDDLFLVESLVFKTAPWCVSSVDDSKLIVTLPDAKCYQELHRDRSCLRRGNIIKLGGHYPVCAVTKSGIVFADTDNAHFIMTDLSGQHVTDLFDNDIEKRFETPNFLLYNDRNDMLLINDPVKGVFGFDMTYKSWIFRFSNPSLVCPLEFIVAENEDIFILGNESKNIHVISLNGEFKYEISLRDVNTQQGPCCICYHPKLHAYLISLSGSYDLLQFKLNI</sequence>
<feature type="compositionally biased region" description="Basic and acidic residues" evidence="2">
    <location>
        <begin position="100"/>
        <end position="117"/>
    </location>
</feature>
<keyword evidence="5" id="KW-1185">Reference proteome</keyword>
<dbReference type="EMBL" id="CP111019">
    <property type="protein sequence ID" value="WAR11762.1"/>
    <property type="molecule type" value="Genomic_DNA"/>
</dbReference>
<evidence type="ECO:0000259" key="3">
    <source>
        <dbReference type="PROSITE" id="PS50119"/>
    </source>
</evidence>
<keyword evidence="1" id="KW-0479">Metal-binding</keyword>
<feature type="domain" description="B box-type" evidence="3">
    <location>
        <begin position="42"/>
        <end position="88"/>
    </location>
</feature>
<dbReference type="CDD" id="cd19757">
    <property type="entry name" value="Bbox1"/>
    <property type="match status" value="1"/>
</dbReference>
<reference evidence="4" key="1">
    <citation type="submission" date="2022-11" db="EMBL/GenBank/DDBJ databases">
        <title>Centuries of genome instability and evolution in soft-shell clam transmissible cancer (bioRxiv).</title>
        <authorList>
            <person name="Hart S.F.M."/>
            <person name="Yonemitsu M.A."/>
            <person name="Giersch R.M."/>
            <person name="Beal B.F."/>
            <person name="Arriagada G."/>
            <person name="Davis B.W."/>
            <person name="Ostrander E.A."/>
            <person name="Goff S.P."/>
            <person name="Metzger M.J."/>
        </authorList>
    </citation>
    <scope>NUCLEOTIDE SEQUENCE</scope>
    <source>
        <strain evidence="4">MELC-2E11</strain>
        <tissue evidence="4">Siphon/mantle</tissue>
    </source>
</reference>
<accession>A0ABY7ERK2</accession>
<dbReference type="InterPro" id="IPR011044">
    <property type="entry name" value="Quino_amine_DH_bsu"/>
</dbReference>
<dbReference type="PROSITE" id="PS50119">
    <property type="entry name" value="ZF_BBOX"/>
    <property type="match status" value="1"/>
</dbReference>
<evidence type="ECO:0000313" key="4">
    <source>
        <dbReference type="EMBL" id="WAR11762.1"/>
    </source>
</evidence>
<keyword evidence="1" id="KW-0862">Zinc</keyword>
<dbReference type="InterPro" id="IPR011042">
    <property type="entry name" value="6-blade_b-propeller_TolB-like"/>
</dbReference>
<dbReference type="Proteomes" id="UP001164746">
    <property type="component" value="Chromosome 8"/>
</dbReference>
<dbReference type="InterPro" id="IPR000315">
    <property type="entry name" value="Znf_B-box"/>
</dbReference>
<dbReference type="SUPFAM" id="SSF50969">
    <property type="entry name" value="YVTN repeat-like/Quinoprotein amine dehydrogenase"/>
    <property type="match status" value="1"/>
</dbReference>
<evidence type="ECO:0000256" key="1">
    <source>
        <dbReference type="PROSITE-ProRule" id="PRU00024"/>
    </source>
</evidence>
<protein>
    <recommendedName>
        <fullName evidence="3">B box-type domain-containing protein</fullName>
    </recommendedName>
</protein>
<evidence type="ECO:0000313" key="5">
    <source>
        <dbReference type="Proteomes" id="UP001164746"/>
    </source>
</evidence>
<feature type="region of interest" description="Disordered" evidence="2">
    <location>
        <begin position="99"/>
        <end position="133"/>
    </location>
</feature>
<proteinExistence type="predicted"/>
<feature type="non-terminal residue" evidence="4">
    <location>
        <position position="423"/>
    </location>
</feature>
<gene>
    <name evidence="4" type="ORF">MAR_025942</name>
</gene>
<evidence type="ECO:0000256" key="2">
    <source>
        <dbReference type="SAM" id="MobiDB-lite"/>
    </source>
</evidence>
<organism evidence="4 5">
    <name type="scientific">Mya arenaria</name>
    <name type="common">Soft-shell clam</name>
    <dbReference type="NCBI Taxonomy" id="6604"/>
    <lineage>
        <taxon>Eukaryota</taxon>
        <taxon>Metazoa</taxon>
        <taxon>Spiralia</taxon>
        <taxon>Lophotrochozoa</taxon>
        <taxon>Mollusca</taxon>
        <taxon>Bivalvia</taxon>
        <taxon>Autobranchia</taxon>
        <taxon>Heteroconchia</taxon>
        <taxon>Euheterodonta</taxon>
        <taxon>Imparidentia</taxon>
        <taxon>Neoheterodontei</taxon>
        <taxon>Myida</taxon>
        <taxon>Myoidea</taxon>
        <taxon>Myidae</taxon>
        <taxon>Mya</taxon>
    </lineage>
</organism>
<dbReference type="Gene3D" id="2.120.10.30">
    <property type="entry name" value="TolB, C-terminal domain"/>
    <property type="match status" value="1"/>
</dbReference>
<name>A0ABY7ERK2_MYAAR</name>
<keyword evidence="1" id="KW-0863">Zinc-finger</keyword>